<accession>A0A1G8DE89</accession>
<dbReference type="EMBL" id="FNCG01000010">
    <property type="protein sequence ID" value="SDH56025.1"/>
    <property type="molecule type" value="Genomic_DNA"/>
</dbReference>
<evidence type="ECO:0000313" key="2">
    <source>
        <dbReference type="Proteomes" id="UP000199705"/>
    </source>
</evidence>
<organism evidence="1 2">
    <name type="scientific">Mucilaginibacter gossypii</name>
    <dbReference type="NCBI Taxonomy" id="551996"/>
    <lineage>
        <taxon>Bacteria</taxon>
        <taxon>Pseudomonadati</taxon>
        <taxon>Bacteroidota</taxon>
        <taxon>Sphingobacteriia</taxon>
        <taxon>Sphingobacteriales</taxon>
        <taxon>Sphingobacteriaceae</taxon>
        <taxon>Mucilaginibacter</taxon>
    </lineage>
</organism>
<protein>
    <submittedName>
        <fullName evidence="1">Uncharacterized protein</fullName>
    </submittedName>
</protein>
<gene>
    <name evidence="1" type="ORF">SAMN05192573_110200</name>
</gene>
<dbReference type="AlphaFoldDB" id="A0A1G8DE89"/>
<sequence>MKGRENNHKKRAEKSFPVGSGSALMFKQGTPNWIDSIHILSKEIYYLKLKKLKSGTH</sequence>
<evidence type="ECO:0000313" key="1">
    <source>
        <dbReference type="EMBL" id="SDH56025.1"/>
    </source>
</evidence>
<name>A0A1G8DE89_9SPHI</name>
<dbReference type="Proteomes" id="UP000199705">
    <property type="component" value="Unassembled WGS sequence"/>
</dbReference>
<reference evidence="2" key="1">
    <citation type="submission" date="2016-10" db="EMBL/GenBank/DDBJ databases">
        <authorList>
            <person name="Varghese N."/>
            <person name="Submissions S."/>
        </authorList>
    </citation>
    <scope>NUCLEOTIDE SEQUENCE [LARGE SCALE GENOMIC DNA]</scope>
    <source>
        <strain evidence="2">Gh-67</strain>
    </source>
</reference>
<proteinExistence type="predicted"/>
<keyword evidence="2" id="KW-1185">Reference proteome</keyword>